<dbReference type="SMR" id="A0A482XDS7"/>
<dbReference type="Gene3D" id="2.60.200.20">
    <property type="match status" value="1"/>
</dbReference>
<evidence type="ECO:0000259" key="2">
    <source>
        <dbReference type="PROSITE" id="PS50006"/>
    </source>
</evidence>
<feature type="region of interest" description="Disordered" evidence="1">
    <location>
        <begin position="1"/>
        <end position="23"/>
    </location>
</feature>
<dbReference type="SUPFAM" id="SSF49879">
    <property type="entry name" value="SMAD/FHA domain"/>
    <property type="match status" value="1"/>
</dbReference>
<dbReference type="EMBL" id="QKKF02012351">
    <property type="protein sequence ID" value="RZF43690.1"/>
    <property type="molecule type" value="Genomic_DNA"/>
</dbReference>
<sequence>MSVKYSEESVPAEEIRNESNIEDDATKKTLFKVPVVLAIRKKPKTKTIENYGLSDHPRESNQIDQNEEADFDMEDYNEDEPQLYFGYRIPNWSRMPPSDRFVIEEVKEETCVFTKSVRKEFYLLGRKENCHVVSRHQSISRYHAVIQYGNPDGDEKNPGFYLFDMD</sequence>
<dbReference type="InterPro" id="IPR000253">
    <property type="entry name" value="FHA_dom"/>
</dbReference>
<organism evidence="3 4">
    <name type="scientific">Laodelphax striatellus</name>
    <name type="common">Small brown planthopper</name>
    <name type="synonym">Delphax striatella</name>
    <dbReference type="NCBI Taxonomy" id="195883"/>
    <lineage>
        <taxon>Eukaryota</taxon>
        <taxon>Metazoa</taxon>
        <taxon>Ecdysozoa</taxon>
        <taxon>Arthropoda</taxon>
        <taxon>Hexapoda</taxon>
        <taxon>Insecta</taxon>
        <taxon>Pterygota</taxon>
        <taxon>Neoptera</taxon>
        <taxon>Paraneoptera</taxon>
        <taxon>Hemiptera</taxon>
        <taxon>Auchenorrhyncha</taxon>
        <taxon>Fulgoroidea</taxon>
        <taxon>Delphacidae</taxon>
        <taxon>Criomorphinae</taxon>
        <taxon>Laodelphax</taxon>
    </lineage>
</organism>
<proteinExistence type="predicted"/>
<dbReference type="OrthoDB" id="433755at2759"/>
<comment type="caution">
    <text evidence="3">The sequence shown here is derived from an EMBL/GenBank/DDBJ whole genome shotgun (WGS) entry which is preliminary data.</text>
</comment>
<keyword evidence="4" id="KW-1185">Reference proteome</keyword>
<evidence type="ECO:0000256" key="1">
    <source>
        <dbReference type="SAM" id="MobiDB-lite"/>
    </source>
</evidence>
<dbReference type="PROSITE" id="PS50006">
    <property type="entry name" value="FHA_DOMAIN"/>
    <property type="match status" value="1"/>
</dbReference>
<feature type="compositionally biased region" description="Basic and acidic residues" evidence="1">
    <location>
        <begin position="13"/>
        <end position="23"/>
    </location>
</feature>
<dbReference type="PANTHER" id="PTHR23308">
    <property type="entry name" value="NUCLEAR INHIBITOR OF PROTEIN PHOSPHATASE-1"/>
    <property type="match status" value="1"/>
</dbReference>
<dbReference type="InterPro" id="IPR050923">
    <property type="entry name" value="Cell_Proc_Reg/RNA_Proc"/>
</dbReference>
<accession>A0A482XDS7</accession>
<feature type="domain" description="FHA" evidence="2">
    <location>
        <begin position="122"/>
        <end position="166"/>
    </location>
</feature>
<name>A0A482XDS7_LAOST</name>
<dbReference type="InterPro" id="IPR008984">
    <property type="entry name" value="SMAD_FHA_dom_sf"/>
</dbReference>
<dbReference type="AlphaFoldDB" id="A0A482XDS7"/>
<evidence type="ECO:0000313" key="4">
    <source>
        <dbReference type="Proteomes" id="UP000291343"/>
    </source>
</evidence>
<dbReference type="Pfam" id="PF00498">
    <property type="entry name" value="FHA"/>
    <property type="match status" value="1"/>
</dbReference>
<reference evidence="3 4" key="1">
    <citation type="journal article" date="2017" name="Gigascience">
        <title>Genome sequence of the small brown planthopper, Laodelphax striatellus.</title>
        <authorList>
            <person name="Zhu J."/>
            <person name="Jiang F."/>
            <person name="Wang X."/>
            <person name="Yang P."/>
            <person name="Bao Y."/>
            <person name="Zhao W."/>
            <person name="Wang W."/>
            <person name="Lu H."/>
            <person name="Wang Q."/>
            <person name="Cui N."/>
            <person name="Li J."/>
            <person name="Chen X."/>
            <person name="Luo L."/>
            <person name="Yu J."/>
            <person name="Kang L."/>
            <person name="Cui F."/>
        </authorList>
    </citation>
    <scope>NUCLEOTIDE SEQUENCE [LARGE SCALE GENOMIC DNA]</scope>
    <source>
        <strain evidence="3">Lst14</strain>
    </source>
</reference>
<evidence type="ECO:0000313" key="3">
    <source>
        <dbReference type="EMBL" id="RZF43690.1"/>
    </source>
</evidence>
<protein>
    <recommendedName>
        <fullName evidence="2">FHA domain-containing protein</fullName>
    </recommendedName>
</protein>
<dbReference type="Proteomes" id="UP000291343">
    <property type="component" value="Unassembled WGS sequence"/>
</dbReference>
<dbReference type="InParanoid" id="A0A482XDS7"/>
<gene>
    <name evidence="3" type="ORF">LSTR_LSTR016322</name>
</gene>